<feature type="domain" description="HTH gntR-type" evidence="4">
    <location>
        <begin position="18"/>
        <end position="86"/>
    </location>
</feature>
<sequence length="270" mass="30740">MDKEYFRSTFHLSPNTTAPIYTQLAEYLKYQIQSGLLKPGDKMLGENDIVEILDISRTTVRLALNRLVEAGLIVRYRGRGSFIAEPKLRRSINYLYNFTENIRLSGAIPSSEINRCEVVSADEEMKEKLKLATVGQKVFVLERLRLADGEPLIIENTFIPYYLCTGIEKTNFSKASLYNVLKTQYGINVSHAEETIEAIIINKKNASILKCKNRMAGYSIERTSYLDSGYICEYTSSVTRGDRCVFKLDLYNSNNTRSGSIDFERKLSIS</sequence>
<keyword evidence="3" id="KW-0804">Transcription</keyword>
<dbReference type="SMART" id="SM00866">
    <property type="entry name" value="UTRA"/>
    <property type="match status" value="1"/>
</dbReference>
<dbReference type="GO" id="GO:0045892">
    <property type="term" value="P:negative regulation of DNA-templated transcription"/>
    <property type="evidence" value="ECO:0007669"/>
    <property type="project" value="TreeGrafter"/>
</dbReference>
<dbReference type="InterPro" id="IPR000524">
    <property type="entry name" value="Tscrpt_reg_HTH_GntR"/>
</dbReference>
<name>A0A6P1TW45_9FIRM</name>
<keyword evidence="6" id="KW-1185">Reference proteome</keyword>
<organism evidence="5 6">
    <name type="scientific">Anaerocolumna sedimenticola</name>
    <dbReference type="NCBI Taxonomy" id="2696063"/>
    <lineage>
        <taxon>Bacteria</taxon>
        <taxon>Bacillati</taxon>
        <taxon>Bacillota</taxon>
        <taxon>Clostridia</taxon>
        <taxon>Lachnospirales</taxon>
        <taxon>Lachnospiraceae</taxon>
        <taxon>Anaerocolumna</taxon>
    </lineage>
</organism>
<dbReference type="Gene3D" id="1.10.10.10">
    <property type="entry name" value="Winged helix-like DNA-binding domain superfamily/Winged helix DNA-binding domain"/>
    <property type="match status" value="1"/>
</dbReference>
<dbReference type="InterPro" id="IPR011663">
    <property type="entry name" value="UTRA"/>
</dbReference>
<dbReference type="CDD" id="cd07377">
    <property type="entry name" value="WHTH_GntR"/>
    <property type="match status" value="1"/>
</dbReference>
<dbReference type="EMBL" id="CP048000">
    <property type="protein sequence ID" value="QHQ63625.1"/>
    <property type="molecule type" value="Genomic_DNA"/>
</dbReference>
<dbReference type="Proteomes" id="UP000464314">
    <property type="component" value="Chromosome"/>
</dbReference>
<protein>
    <submittedName>
        <fullName evidence="5">UTRA domain-containing protein</fullName>
    </submittedName>
</protein>
<dbReference type="InterPro" id="IPR050679">
    <property type="entry name" value="Bact_HTH_transcr_reg"/>
</dbReference>
<keyword evidence="2" id="KW-0238">DNA-binding</keyword>
<dbReference type="PANTHER" id="PTHR44846:SF1">
    <property type="entry name" value="MANNOSYL-D-GLYCERATE TRANSPORT_METABOLISM SYSTEM REPRESSOR MNGR-RELATED"/>
    <property type="match status" value="1"/>
</dbReference>
<evidence type="ECO:0000313" key="6">
    <source>
        <dbReference type="Proteomes" id="UP000464314"/>
    </source>
</evidence>
<evidence type="ECO:0000259" key="4">
    <source>
        <dbReference type="PROSITE" id="PS50949"/>
    </source>
</evidence>
<dbReference type="GO" id="GO:0003677">
    <property type="term" value="F:DNA binding"/>
    <property type="evidence" value="ECO:0007669"/>
    <property type="project" value="UniProtKB-KW"/>
</dbReference>
<accession>A0A6P1TW45</accession>
<dbReference type="Pfam" id="PF00392">
    <property type="entry name" value="GntR"/>
    <property type="match status" value="1"/>
</dbReference>
<evidence type="ECO:0000256" key="2">
    <source>
        <dbReference type="ARBA" id="ARBA00023125"/>
    </source>
</evidence>
<dbReference type="PROSITE" id="PS50949">
    <property type="entry name" value="HTH_GNTR"/>
    <property type="match status" value="1"/>
</dbReference>
<dbReference type="GO" id="GO:0003700">
    <property type="term" value="F:DNA-binding transcription factor activity"/>
    <property type="evidence" value="ECO:0007669"/>
    <property type="project" value="InterPro"/>
</dbReference>
<reference evidence="5 6" key="1">
    <citation type="submission" date="2020-01" db="EMBL/GenBank/DDBJ databases">
        <title>Genome analysis of Anaerocolumna sp. CBA3638.</title>
        <authorList>
            <person name="Kim J."/>
            <person name="Roh S.W."/>
        </authorList>
    </citation>
    <scope>NUCLEOTIDE SEQUENCE [LARGE SCALE GENOMIC DNA]</scope>
    <source>
        <strain evidence="5 6">CBA3638</strain>
    </source>
</reference>
<dbReference type="InterPro" id="IPR028978">
    <property type="entry name" value="Chorismate_lyase_/UTRA_dom_sf"/>
</dbReference>
<dbReference type="SUPFAM" id="SSF46785">
    <property type="entry name" value="Winged helix' DNA-binding domain"/>
    <property type="match status" value="1"/>
</dbReference>
<dbReference type="AlphaFoldDB" id="A0A6P1TW45"/>
<dbReference type="SUPFAM" id="SSF64288">
    <property type="entry name" value="Chorismate lyase-like"/>
    <property type="match status" value="1"/>
</dbReference>
<proteinExistence type="predicted"/>
<dbReference type="InterPro" id="IPR036390">
    <property type="entry name" value="WH_DNA-bd_sf"/>
</dbReference>
<dbReference type="InterPro" id="IPR036388">
    <property type="entry name" value="WH-like_DNA-bd_sf"/>
</dbReference>
<dbReference type="Pfam" id="PF07702">
    <property type="entry name" value="UTRA"/>
    <property type="match status" value="1"/>
</dbReference>
<gene>
    <name evidence="5" type="ORF">Ana3638_04105</name>
</gene>
<evidence type="ECO:0000256" key="1">
    <source>
        <dbReference type="ARBA" id="ARBA00023015"/>
    </source>
</evidence>
<evidence type="ECO:0000256" key="3">
    <source>
        <dbReference type="ARBA" id="ARBA00023163"/>
    </source>
</evidence>
<dbReference type="KEGG" id="anr:Ana3638_04105"/>
<keyword evidence="1" id="KW-0805">Transcription regulation</keyword>
<dbReference type="PANTHER" id="PTHR44846">
    <property type="entry name" value="MANNOSYL-D-GLYCERATE TRANSPORT/METABOLISM SYSTEM REPRESSOR MNGR-RELATED"/>
    <property type="match status" value="1"/>
</dbReference>
<dbReference type="SMART" id="SM00345">
    <property type="entry name" value="HTH_GNTR"/>
    <property type="match status" value="1"/>
</dbReference>
<dbReference type="Gene3D" id="3.40.1410.10">
    <property type="entry name" value="Chorismate lyase-like"/>
    <property type="match status" value="1"/>
</dbReference>
<evidence type="ECO:0000313" key="5">
    <source>
        <dbReference type="EMBL" id="QHQ63625.1"/>
    </source>
</evidence>